<evidence type="ECO:0000313" key="2">
    <source>
        <dbReference type="EMBL" id="MEQ3353872.1"/>
    </source>
</evidence>
<organism evidence="2 3">
    <name type="scientific">Aedoeadaptatus acetigenes</name>
    <dbReference type="NCBI Taxonomy" id="2981723"/>
    <lineage>
        <taxon>Bacteria</taxon>
        <taxon>Bacillati</taxon>
        <taxon>Bacillota</taxon>
        <taxon>Tissierellia</taxon>
        <taxon>Tissierellales</taxon>
        <taxon>Peptoniphilaceae</taxon>
        <taxon>Aedoeadaptatus</taxon>
    </lineage>
</organism>
<reference evidence="2 3" key="1">
    <citation type="submission" date="2024-04" db="EMBL/GenBank/DDBJ databases">
        <title>Human intestinal bacterial collection.</title>
        <authorList>
            <person name="Pauvert C."/>
            <person name="Hitch T.C.A."/>
            <person name="Clavel T."/>
        </authorList>
    </citation>
    <scope>NUCLEOTIDE SEQUENCE [LARGE SCALE GENOMIC DNA]</scope>
    <source>
        <strain evidence="2 3">CLA-SR-H026</strain>
    </source>
</reference>
<dbReference type="EMBL" id="JBBNPS010000015">
    <property type="protein sequence ID" value="MEQ3353872.1"/>
    <property type="molecule type" value="Genomic_DNA"/>
</dbReference>
<keyword evidence="3" id="KW-1185">Reference proteome</keyword>
<evidence type="ECO:0000256" key="1">
    <source>
        <dbReference type="SAM" id="Phobius"/>
    </source>
</evidence>
<name>A0ABV1J9H2_9FIRM</name>
<feature type="transmembrane region" description="Helical" evidence="1">
    <location>
        <begin position="96"/>
        <end position="113"/>
    </location>
</feature>
<comment type="caution">
    <text evidence="2">The sequence shown here is derived from an EMBL/GenBank/DDBJ whole genome shotgun (WGS) entry which is preliminary data.</text>
</comment>
<evidence type="ECO:0000313" key="3">
    <source>
        <dbReference type="Proteomes" id="UP001481872"/>
    </source>
</evidence>
<keyword evidence="1" id="KW-0812">Transmembrane</keyword>
<protein>
    <submittedName>
        <fullName evidence="2">Uncharacterized protein</fullName>
    </submittedName>
</protein>
<feature type="transmembrane region" description="Helical" evidence="1">
    <location>
        <begin position="67"/>
        <end position="90"/>
    </location>
</feature>
<gene>
    <name evidence="2" type="ORF">AAA081_06145</name>
</gene>
<accession>A0ABV1J9H2</accession>
<keyword evidence="1" id="KW-0472">Membrane</keyword>
<dbReference type="Proteomes" id="UP001481872">
    <property type="component" value="Unassembled WGS sequence"/>
</dbReference>
<proteinExistence type="predicted"/>
<sequence length="119" mass="12878">MNKKRLRSYAILGIAMILLRQGVMAAGFMRATTNFIAAWGMALAGIGFVVFHLELRRGRGISPEGEEVLFGGPMLHGGIIVALSLFFFALTLAKGLIIGVLFGGLLLLFTKLIRNVKQS</sequence>
<keyword evidence="1" id="KW-1133">Transmembrane helix</keyword>
<feature type="transmembrane region" description="Helical" evidence="1">
    <location>
        <begin position="35"/>
        <end position="55"/>
    </location>
</feature>